<keyword evidence="4 5" id="KW-0472">Membrane</keyword>
<sequence>MNTIIKLLLLSIISSFFIPYKVYPYFIIVFIFYCFTYFIYKKKCVLIRSVTLLFLVSYLIWGSAVLLSTIDVSNIDFSIKLTINNIALIILFIILCNSNLSSRTPNYISTFCFFVVLINSTQLFFDIYSHNIWLLPFNLETSASSDILNEIPRLIGEQNKNIWASKVVLIYAIHVSLFSFRFERSKFRFILSSAFCTFFIFYSCSRTAQFIFSLSLMVNVTMSNFFSKKNKFIIFFIITAAFFYAYLSQEHRYSHLDFSNLSSGHNGDGFKARIILWMTLFNAIYDFSFLNIMTGHGILFASRLNGWVFAESNMHNVFLNMFVDIGVIGLVLYTLSLISLYFFLPLRDKFSNNLRLKISLFFPLLFCMLVQYTGYDFDVISYIALSLIVLSIDGKKRHSFVR</sequence>
<evidence type="ECO:0000256" key="1">
    <source>
        <dbReference type="ARBA" id="ARBA00004141"/>
    </source>
</evidence>
<proteinExistence type="predicted"/>
<keyword evidence="3 5" id="KW-1133">Transmembrane helix</keyword>
<feature type="transmembrane region" description="Helical" evidence="5">
    <location>
        <begin position="162"/>
        <end position="182"/>
    </location>
</feature>
<protein>
    <recommendedName>
        <fullName evidence="6">O-antigen ligase-related domain-containing protein</fullName>
    </recommendedName>
</protein>
<dbReference type="Pfam" id="PF04932">
    <property type="entry name" value="Wzy_C"/>
    <property type="match status" value="1"/>
</dbReference>
<evidence type="ECO:0000313" key="7">
    <source>
        <dbReference type="EMBL" id="QXF36026.1"/>
    </source>
</evidence>
<name>A0ABX8M0G3_9GAMM</name>
<dbReference type="RefSeq" id="WP_336246300.1">
    <property type="nucleotide sequence ID" value="NZ_CP020335.1"/>
</dbReference>
<evidence type="ECO:0000259" key="6">
    <source>
        <dbReference type="Pfam" id="PF04932"/>
    </source>
</evidence>
<feature type="transmembrane region" description="Helical" evidence="5">
    <location>
        <begin position="274"/>
        <end position="301"/>
    </location>
</feature>
<feature type="transmembrane region" description="Helical" evidence="5">
    <location>
        <begin position="321"/>
        <end position="344"/>
    </location>
</feature>
<evidence type="ECO:0000256" key="5">
    <source>
        <dbReference type="SAM" id="Phobius"/>
    </source>
</evidence>
<evidence type="ECO:0000256" key="4">
    <source>
        <dbReference type="ARBA" id="ARBA00023136"/>
    </source>
</evidence>
<dbReference type="InterPro" id="IPR007016">
    <property type="entry name" value="O-antigen_ligase-rel_domated"/>
</dbReference>
<feature type="transmembrane region" description="Helical" evidence="5">
    <location>
        <begin position="356"/>
        <end position="373"/>
    </location>
</feature>
<feature type="transmembrane region" description="Helical" evidence="5">
    <location>
        <begin position="82"/>
        <end position="100"/>
    </location>
</feature>
<dbReference type="EMBL" id="CP020335">
    <property type="protein sequence ID" value="QXF36026.1"/>
    <property type="molecule type" value="Genomic_DNA"/>
</dbReference>
<dbReference type="Proteomes" id="UP000693715">
    <property type="component" value="Chromosome"/>
</dbReference>
<feature type="transmembrane region" description="Helical" evidence="5">
    <location>
        <begin position="107"/>
        <end position="125"/>
    </location>
</feature>
<feature type="transmembrane region" description="Helical" evidence="5">
    <location>
        <begin position="189"/>
        <end position="212"/>
    </location>
</feature>
<comment type="subcellular location">
    <subcellularLocation>
        <location evidence="1">Membrane</location>
        <topology evidence="1">Multi-pass membrane protein</topology>
    </subcellularLocation>
</comment>
<feature type="transmembrane region" description="Helical" evidence="5">
    <location>
        <begin position="232"/>
        <end position="247"/>
    </location>
</feature>
<feature type="domain" description="O-antigen ligase-related" evidence="6">
    <location>
        <begin position="192"/>
        <end position="333"/>
    </location>
</feature>
<gene>
    <name evidence="7" type="ORF">B0X70_24680</name>
</gene>
<evidence type="ECO:0000256" key="3">
    <source>
        <dbReference type="ARBA" id="ARBA00022989"/>
    </source>
</evidence>
<evidence type="ECO:0000313" key="8">
    <source>
        <dbReference type="Proteomes" id="UP000693715"/>
    </source>
</evidence>
<feature type="transmembrane region" description="Helical" evidence="5">
    <location>
        <begin position="22"/>
        <end position="40"/>
    </location>
</feature>
<organism evidence="7 8">
    <name type="scientific">Photorhabdus akhurstii</name>
    <dbReference type="NCBI Taxonomy" id="171438"/>
    <lineage>
        <taxon>Bacteria</taxon>
        <taxon>Pseudomonadati</taxon>
        <taxon>Pseudomonadota</taxon>
        <taxon>Gammaproteobacteria</taxon>
        <taxon>Enterobacterales</taxon>
        <taxon>Morganellaceae</taxon>
        <taxon>Photorhabdus</taxon>
    </lineage>
</organism>
<evidence type="ECO:0000256" key="2">
    <source>
        <dbReference type="ARBA" id="ARBA00022692"/>
    </source>
</evidence>
<keyword evidence="2 5" id="KW-0812">Transmembrane</keyword>
<accession>A0ABX8M0G3</accession>
<reference evidence="7 8" key="1">
    <citation type="submission" date="2017-03" db="EMBL/GenBank/DDBJ databases">
        <title>Genome comparison of Photorhabdus luminescens strain 0813-124 phase variants.</title>
        <authorList>
            <person name="Chien C.-C."/>
            <person name="Chen W.-J."/>
            <person name="Shih M.-C."/>
            <person name="Hsieh F.-C."/>
        </authorList>
    </citation>
    <scope>NUCLEOTIDE SEQUENCE [LARGE SCALE GENOMIC DNA]</scope>
    <source>
        <strain evidence="7 8">0813-124 phase II</strain>
    </source>
</reference>
<feature type="transmembrane region" description="Helical" evidence="5">
    <location>
        <begin position="52"/>
        <end position="70"/>
    </location>
</feature>
<keyword evidence="8" id="KW-1185">Reference proteome</keyword>